<dbReference type="AlphaFoldDB" id="A0A8S1NBR5"/>
<reference evidence="2" key="1">
    <citation type="submission" date="2021-01" db="EMBL/GenBank/DDBJ databases">
        <authorList>
            <consortium name="Genoscope - CEA"/>
            <person name="William W."/>
        </authorList>
    </citation>
    <scope>NUCLEOTIDE SEQUENCE</scope>
</reference>
<evidence type="ECO:0000256" key="1">
    <source>
        <dbReference type="SAM" id="MobiDB-lite"/>
    </source>
</evidence>
<proteinExistence type="predicted"/>
<sequence>MNQNKIFKLQLIHKQNNDCEQYFNQNYKQIVDLVENFDNNLKNLKKQIEQPIIEDHHTLSKVEEIENEDQELSQFQIQQEDKEELEQQLNQQQEQDQIIIQDQINNQ</sequence>
<keyword evidence="3" id="KW-1185">Reference proteome</keyword>
<dbReference type="Proteomes" id="UP000688137">
    <property type="component" value="Unassembled WGS sequence"/>
</dbReference>
<evidence type="ECO:0000313" key="2">
    <source>
        <dbReference type="EMBL" id="CAD8089572.1"/>
    </source>
</evidence>
<protein>
    <submittedName>
        <fullName evidence="2">Uncharacterized protein</fullName>
    </submittedName>
</protein>
<name>A0A8S1NBR5_PARPR</name>
<dbReference type="EMBL" id="CAJJDM010000087">
    <property type="protein sequence ID" value="CAD8089572.1"/>
    <property type="molecule type" value="Genomic_DNA"/>
</dbReference>
<gene>
    <name evidence="2" type="ORF">PPRIM_AZ9-3.1.T0840007</name>
</gene>
<comment type="caution">
    <text evidence="2">The sequence shown here is derived from an EMBL/GenBank/DDBJ whole genome shotgun (WGS) entry which is preliminary data.</text>
</comment>
<feature type="compositionally biased region" description="Low complexity" evidence="1">
    <location>
        <begin position="87"/>
        <end position="107"/>
    </location>
</feature>
<accession>A0A8S1NBR5</accession>
<evidence type="ECO:0000313" key="3">
    <source>
        <dbReference type="Proteomes" id="UP000688137"/>
    </source>
</evidence>
<feature type="region of interest" description="Disordered" evidence="1">
    <location>
        <begin position="79"/>
        <end position="107"/>
    </location>
</feature>
<organism evidence="2 3">
    <name type="scientific">Paramecium primaurelia</name>
    <dbReference type="NCBI Taxonomy" id="5886"/>
    <lineage>
        <taxon>Eukaryota</taxon>
        <taxon>Sar</taxon>
        <taxon>Alveolata</taxon>
        <taxon>Ciliophora</taxon>
        <taxon>Intramacronucleata</taxon>
        <taxon>Oligohymenophorea</taxon>
        <taxon>Peniculida</taxon>
        <taxon>Parameciidae</taxon>
        <taxon>Paramecium</taxon>
    </lineage>
</organism>